<dbReference type="STRING" id="7719.ENSCINP00000010661"/>
<dbReference type="Ensembl" id="ENSCINT00000010661.3">
    <property type="protein sequence ID" value="ENSCINP00000010661.3"/>
    <property type="gene ID" value="ENSCING00000005173.3"/>
</dbReference>
<keyword evidence="4" id="KW-0378">Hydrolase</keyword>
<dbReference type="EMBL" id="EAAA01000149">
    <property type="status" value="NOT_ANNOTATED_CDS"/>
    <property type="molecule type" value="Genomic_DNA"/>
</dbReference>
<protein>
    <recommendedName>
        <fullName evidence="3">cellulase</fullName>
        <ecNumber evidence="3">3.2.1.4</ecNumber>
    </recommendedName>
</protein>
<keyword evidence="8" id="KW-0624">Polysaccharide degradation</keyword>
<dbReference type="Gene3D" id="1.50.10.10">
    <property type="match status" value="1"/>
</dbReference>
<comment type="catalytic activity">
    <reaction evidence="1">
        <text>Endohydrolysis of (1-&gt;4)-beta-D-glucosidic linkages in cellulose, lichenin and cereal beta-D-glucans.</text>
        <dbReference type="EC" id="3.2.1.4"/>
    </reaction>
</comment>
<feature type="domain" description="Glycoside hydrolase family 9" evidence="9">
    <location>
        <begin position="21"/>
        <end position="451"/>
    </location>
</feature>
<dbReference type="Pfam" id="PF00759">
    <property type="entry name" value="Glyco_hydro_9"/>
    <property type="match status" value="1"/>
</dbReference>
<dbReference type="HOGENOM" id="CLU_008926_1_5_1"/>
<evidence type="ECO:0000256" key="8">
    <source>
        <dbReference type="ARBA" id="ARBA00023326"/>
    </source>
</evidence>
<dbReference type="Proteomes" id="UP000008144">
    <property type="component" value="Chromosome 1"/>
</dbReference>
<dbReference type="PANTHER" id="PTHR22298">
    <property type="entry name" value="ENDO-1,4-BETA-GLUCANASE"/>
    <property type="match status" value="1"/>
</dbReference>
<comment type="similarity">
    <text evidence="2">Belongs to the glycosyl hydrolase 9 (cellulase E) family.</text>
</comment>
<evidence type="ECO:0000256" key="3">
    <source>
        <dbReference type="ARBA" id="ARBA00012601"/>
    </source>
</evidence>
<organism evidence="10 11">
    <name type="scientific">Ciona intestinalis</name>
    <name type="common">Transparent sea squirt</name>
    <name type="synonym">Ascidia intestinalis</name>
    <dbReference type="NCBI Taxonomy" id="7719"/>
    <lineage>
        <taxon>Eukaryota</taxon>
        <taxon>Metazoa</taxon>
        <taxon>Chordata</taxon>
        <taxon>Tunicata</taxon>
        <taxon>Ascidiacea</taxon>
        <taxon>Phlebobranchia</taxon>
        <taxon>Cionidae</taxon>
        <taxon>Ciona</taxon>
    </lineage>
</organism>
<dbReference type="InterPro" id="IPR012341">
    <property type="entry name" value="6hp_glycosidase-like_sf"/>
</dbReference>
<keyword evidence="11" id="KW-1185">Reference proteome</keyword>
<dbReference type="InterPro" id="IPR008928">
    <property type="entry name" value="6-hairpin_glycosidase_sf"/>
</dbReference>
<reference evidence="11" key="1">
    <citation type="journal article" date="2002" name="Science">
        <title>The draft genome of Ciona intestinalis: insights into chordate and vertebrate origins.</title>
        <authorList>
            <person name="Dehal P."/>
            <person name="Satou Y."/>
            <person name="Campbell R.K."/>
            <person name="Chapman J."/>
            <person name="Degnan B."/>
            <person name="De Tomaso A."/>
            <person name="Davidson B."/>
            <person name="Di Gregorio A."/>
            <person name="Gelpke M."/>
            <person name="Goodstein D.M."/>
            <person name="Harafuji N."/>
            <person name="Hastings K.E."/>
            <person name="Ho I."/>
            <person name="Hotta K."/>
            <person name="Huang W."/>
            <person name="Kawashima T."/>
            <person name="Lemaire P."/>
            <person name="Martinez D."/>
            <person name="Meinertzhagen I.A."/>
            <person name="Necula S."/>
            <person name="Nonaka M."/>
            <person name="Putnam N."/>
            <person name="Rash S."/>
            <person name="Saiga H."/>
            <person name="Satake M."/>
            <person name="Terry A."/>
            <person name="Yamada L."/>
            <person name="Wang H.G."/>
            <person name="Awazu S."/>
            <person name="Azumi K."/>
            <person name="Boore J."/>
            <person name="Branno M."/>
            <person name="Chin-Bow S."/>
            <person name="DeSantis R."/>
            <person name="Doyle S."/>
            <person name="Francino P."/>
            <person name="Keys D.N."/>
            <person name="Haga S."/>
            <person name="Hayashi H."/>
            <person name="Hino K."/>
            <person name="Imai K.S."/>
            <person name="Inaba K."/>
            <person name="Kano S."/>
            <person name="Kobayashi K."/>
            <person name="Kobayashi M."/>
            <person name="Lee B.I."/>
            <person name="Makabe K.W."/>
            <person name="Manohar C."/>
            <person name="Matassi G."/>
            <person name="Medina M."/>
            <person name="Mochizuki Y."/>
            <person name="Mount S."/>
            <person name="Morishita T."/>
            <person name="Miura S."/>
            <person name="Nakayama A."/>
            <person name="Nishizaka S."/>
            <person name="Nomoto H."/>
            <person name="Ohta F."/>
            <person name="Oishi K."/>
            <person name="Rigoutsos I."/>
            <person name="Sano M."/>
            <person name="Sasaki A."/>
            <person name="Sasakura Y."/>
            <person name="Shoguchi E."/>
            <person name="Shin-i T."/>
            <person name="Spagnuolo A."/>
            <person name="Stainier D."/>
            <person name="Suzuki M.M."/>
            <person name="Tassy O."/>
            <person name="Takatori N."/>
            <person name="Tokuoka M."/>
            <person name="Yagi K."/>
            <person name="Yoshizaki F."/>
            <person name="Wada S."/>
            <person name="Zhang C."/>
            <person name="Hyatt P.D."/>
            <person name="Larimer F."/>
            <person name="Detter C."/>
            <person name="Doggett N."/>
            <person name="Glavina T."/>
            <person name="Hawkins T."/>
            <person name="Richardson P."/>
            <person name="Lucas S."/>
            <person name="Kohara Y."/>
            <person name="Levine M."/>
            <person name="Satoh N."/>
            <person name="Rokhsar D.S."/>
        </authorList>
    </citation>
    <scope>NUCLEOTIDE SEQUENCE [LARGE SCALE GENOMIC DNA]</scope>
</reference>
<evidence type="ECO:0000256" key="6">
    <source>
        <dbReference type="ARBA" id="ARBA00023277"/>
    </source>
</evidence>
<reference evidence="10" key="4">
    <citation type="submission" date="2025-09" db="UniProtKB">
        <authorList>
            <consortium name="Ensembl"/>
        </authorList>
    </citation>
    <scope>IDENTIFICATION</scope>
</reference>
<sequence>TCAKVCSLCTTLICQSSMYNYAEALAKSMLFYEAQRSGSLPPNQRVRWRGNSAMNDGSDNNIDLSGGYYDGAGYIKYNFPMAFSSTLISWSVIRYGRTYRALGQYNHALDTIKWATDYFIKCHPEPNLFYGQVSDKSADSQFFGRPEDMTYQRRSYKIDFTQPEIGTDLAAEAAAAMASAAIVYKTVNPSYSNTLQQHAVELYNFATTAPRRPYSRSIRHAAQAYGTEASSYKDELAWAALWLYKLTRLPVYLNDAKRIVNLLDESRRRPLLNVNVKTAGVQLLLSEMTNTRRFKAAFKLFCTHAQPEQSSNLLSRSDYTNRGLLYVNQWGPLRYAANTAFICAMAADNNVDTERNRVLAQNQLNYILGSNGRSFVVGFGTNPPTKVFHQSSYCPPPPAACNRFDAETPNAHILYGALVGGPSESDSFMNQRMNQKQSSVTLDYNAGYQATLAAVLDLYI</sequence>
<dbReference type="GO" id="GO:0030245">
    <property type="term" value="P:cellulose catabolic process"/>
    <property type="evidence" value="ECO:0007669"/>
    <property type="project" value="UniProtKB-KW"/>
</dbReference>
<reference evidence="10" key="3">
    <citation type="submission" date="2025-08" db="UniProtKB">
        <authorList>
            <consortium name="Ensembl"/>
        </authorList>
    </citation>
    <scope>IDENTIFICATION</scope>
</reference>
<evidence type="ECO:0000256" key="5">
    <source>
        <dbReference type="ARBA" id="ARBA00023001"/>
    </source>
</evidence>
<accession>F6RWX2</accession>
<evidence type="ECO:0000256" key="7">
    <source>
        <dbReference type="ARBA" id="ARBA00023295"/>
    </source>
</evidence>
<dbReference type="GO" id="GO:0008810">
    <property type="term" value="F:cellulase activity"/>
    <property type="evidence" value="ECO:0007669"/>
    <property type="project" value="UniProtKB-EC"/>
</dbReference>
<evidence type="ECO:0000256" key="1">
    <source>
        <dbReference type="ARBA" id="ARBA00000966"/>
    </source>
</evidence>
<dbReference type="GeneTree" id="ENSGT00530000064776"/>
<evidence type="ECO:0000313" key="10">
    <source>
        <dbReference type="Ensembl" id="ENSCINP00000010661.3"/>
    </source>
</evidence>
<dbReference type="InParanoid" id="F6RWX2"/>
<proteinExistence type="inferred from homology"/>
<dbReference type="InterPro" id="IPR001701">
    <property type="entry name" value="Glyco_hydro_9"/>
</dbReference>
<keyword evidence="5" id="KW-0136">Cellulose degradation</keyword>
<evidence type="ECO:0000256" key="4">
    <source>
        <dbReference type="ARBA" id="ARBA00022801"/>
    </source>
</evidence>
<evidence type="ECO:0000313" key="11">
    <source>
        <dbReference type="Proteomes" id="UP000008144"/>
    </source>
</evidence>
<reference evidence="10" key="2">
    <citation type="journal article" date="2008" name="Genome Biol.">
        <title>Improved genome assembly and evidence-based global gene model set for the chordate Ciona intestinalis: new insight into intron and operon populations.</title>
        <authorList>
            <person name="Satou Y."/>
            <person name="Mineta K."/>
            <person name="Ogasawara M."/>
            <person name="Sasakura Y."/>
            <person name="Shoguchi E."/>
            <person name="Ueno K."/>
            <person name="Yamada L."/>
            <person name="Matsumoto J."/>
            <person name="Wasserscheid J."/>
            <person name="Dewar K."/>
            <person name="Wiley G.B."/>
            <person name="Macmil S.L."/>
            <person name="Roe B.A."/>
            <person name="Zeller R.W."/>
            <person name="Hastings K.E."/>
            <person name="Lemaire P."/>
            <person name="Lindquist E."/>
            <person name="Endo T."/>
            <person name="Hotta K."/>
            <person name="Inaba K."/>
        </authorList>
    </citation>
    <scope>NUCLEOTIDE SEQUENCE [LARGE SCALE GENOMIC DNA]</scope>
    <source>
        <strain evidence="10">wild type</strain>
    </source>
</reference>
<evidence type="ECO:0000259" key="9">
    <source>
        <dbReference type="Pfam" id="PF00759"/>
    </source>
</evidence>
<dbReference type="SUPFAM" id="SSF48208">
    <property type="entry name" value="Six-hairpin glycosidases"/>
    <property type="match status" value="1"/>
</dbReference>
<evidence type="ECO:0000256" key="2">
    <source>
        <dbReference type="ARBA" id="ARBA00007072"/>
    </source>
</evidence>
<name>F6RWX2_CIOIN</name>
<dbReference type="AlphaFoldDB" id="F6RWX2"/>
<dbReference type="OMA" id="EEYICSC"/>
<keyword evidence="6" id="KW-0119">Carbohydrate metabolism</keyword>
<keyword evidence="7" id="KW-0326">Glycosidase</keyword>
<dbReference type="EC" id="3.2.1.4" evidence="3"/>